<feature type="compositionally biased region" description="Basic residues" evidence="1">
    <location>
        <begin position="112"/>
        <end position="132"/>
    </location>
</feature>
<dbReference type="PANTHER" id="PTHR31195:SF2">
    <property type="entry name" value="GEO02494P1"/>
    <property type="match status" value="1"/>
</dbReference>
<feature type="compositionally biased region" description="Basic and acidic residues" evidence="1">
    <location>
        <begin position="69"/>
        <end position="81"/>
    </location>
</feature>
<evidence type="ECO:0000313" key="3">
    <source>
        <dbReference type="EMBL" id="KAJ8945933.1"/>
    </source>
</evidence>
<dbReference type="EMBL" id="JAPWTK010000202">
    <property type="protein sequence ID" value="KAJ8945933.1"/>
    <property type="molecule type" value="Genomic_DNA"/>
</dbReference>
<evidence type="ECO:0000313" key="4">
    <source>
        <dbReference type="Proteomes" id="UP001162162"/>
    </source>
</evidence>
<dbReference type="PANTHER" id="PTHR31195">
    <property type="entry name" value="GEO02494P1"/>
    <property type="match status" value="1"/>
</dbReference>
<feature type="region of interest" description="Disordered" evidence="1">
    <location>
        <begin position="20"/>
        <end position="138"/>
    </location>
</feature>
<comment type="caution">
    <text evidence="3">The sequence shown here is derived from an EMBL/GenBank/DDBJ whole genome shotgun (WGS) entry which is preliminary data.</text>
</comment>
<gene>
    <name evidence="3" type="ORF">NQ318_016761</name>
</gene>
<proteinExistence type="predicted"/>
<sequence length="148" mass="16932">MSKRHVAYVKPEEPSFLKKIKQQAGYKEGPTVDTKREDYGEVADEDLQDTEEEQPTVVVLKPGDLTAEEAAREKDRLKKEEEETPADLSSRILFKAPSTSKTASEDPAHEKVSKRKPAVADRKAKKQKKNKATHVPWREYRRIKGFKI</sequence>
<protein>
    <recommendedName>
        <fullName evidence="2">DUF4604 domain-containing protein</fullName>
    </recommendedName>
</protein>
<name>A0AAV8Y4W0_9CUCU</name>
<dbReference type="InterPro" id="IPR040219">
    <property type="entry name" value="KIAA1143-like"/>
</dbReference>
<reference evidence="3" key="1">
    <citation type="journal article" date="2023" name="Insect Mol. Biol.">
        <title>Genome sequencing provides insights into the evolution of gene families encoding plant cell wall-degrading enzymes in longhorned beetles.</title>
        <authorList>
            <person name="Shin N.R."/>
            <person name="Okamura Y."/>
            <person name="Kirsch R."/>
            <person name="Pauchet Y."/>
        </authorList>
    </citation>
    <scope>NUCLEOTIDE SEQUENCE</scope>
    <source>
        <strain evidence="3">AMC_N1</strain>
    </source>
</reference>
<dbReference type="Proteomes" id="UP001162162">
    <property type="component" value="Unassembled WGS sequence"/>
</dbReference>
<feature type="compositionally biased region" description="Acidic residues" evidence="1">
    <location>
        <begin position="40"/>
        <end position="54"/>
    </location>
</feature>
<dbReference type="AlphaFoldDB" id="A0AAV8Y4W0"/>
<accession>A0AAV8Y4W0</accession>
<organism evidence="3 4">
    <name type="scientific">Aromia moschata</name>
    <dbReference type="NCBI Taxonomy" id="1265417"/>
    <lineage>
        <taxon>Eukaryota</taxon>
        <taxon>Metazoa</taxon>
        <taxon>Ecdysozoa</taxon>
        <taxon>Arthropoda</taxon>
        <taxon>Hexapoda</taxon>
        <taxon>Insecta</taxon>
        <taxon>Pterygota</taxon>
        <taxon>Neoptera</taxon>
        <taxon>Endopterygota</taxon>
        <taxon>Coleoptera</taxon>
        <taxon>Polyphaga</taxon>
        <taxon>Cucujiformia</taxon>
        <taxon>Chrysomeloidea</taxon>
        <taxon>Cerambycidae</taxon>
        <taxon>Cerambycinae</taxon>
        <taxon>Callichromatini</taxon>
        <taxon>Aromia</taxon>
    </lineage>
</organism>
<dbReference type="InterPro" id="IPR027911">
    <property type="entry name" value="DUF4604"/>
</dbReference>
<keyword evidence="4" id="KW-1185">Reference proteome</keyword>
<dbReference type="Pfam" id="PF15377">
    <property type="entry name" value="DUF4604"/>
    <property type="match status" value="1"/>
</dbReference>
<feature type="domain" description="DUF4604" evidence="2">
    <location>
        <begin position="5"/>
        <end position="128"/>
    </location>
</feature>
<evidence type="ECO:0000259" key="2">
    <source>
        <dbReference type="Pfam" id="PF15377"/>
    </source>
</evidence>
<evidence type="ECO:0000256" key="1">
    <source>
        <dbReference type="SAM" id="MobiDB-lite"/>
    </source>
</evidence>